<dbReference type="Gramene" id="OE9A057730T1">
    <property type="protein sequence ID" value="OE9A057730C1"/>
    <property type="gene ID" value="OE9A057730"/>
</dbReference>
<sequence length="102" mass="11236">MFEDSAHDDHHDEVPIHAKSSGSSDELEARDRAAASLDVSPSEKVAAKIDNFIGLAVTDLKTCMKELLSTGRLEKGTDLYLWMCTSHPKGSKEDIGHARQRE</sequence>
<accession>A0A8S0PDL4</accession>
<dbReference type="EMBL" id="CACTIH010000053">
    <property type="protein sequence ID" value="CAA2942815.1"/>
    <property type="molecule type" value="Genomic_DNA"/>
</dbReference>
<feature type="compositionally biased region" description="Basic and acidic residues" evidence="1">
    <location>
        <begin position="1"/>
        <end position="16"/>
    </location>
</feature>
<comment type="caution">
    <text evidence="2">The sequence shown here is derived from an EMBL/GenBank/DDBJ whole genome shotgun (WGS) entry which is preliminary data.</text>
</comment>
<proteinExistence type="predicted"/>
<reference evidence="2 3" key="1">
    <citation type="submission" date="2019-12" db="EMBL/GenBank/DDBJ databases">
        <authorList>
            <person name="Alioto T."/>
            <person name="Alioto T."/>
            <person name="Gomez Garrido J."/>
        </authorList>
    </citation>
    <scope>NUCLEOTIDE SEQUENCE [LARGE SCALE GENOMIC DNA]</scope>
</reference>
<keyword evidence="3" id="KW-1185">Reference proteome</keyword>
<feature type="region of interest" description="Disordered" evidence="1">
    <location>
        <begin position="1"/>
        <end position="42"/>
    </location>
</feature>
<evidence type="ECO:0000313" key="3">
    <source>
        <dbReference type="Proteomes" id="UP000594638"/>
    </source>
</evidence>
<dbReference type="Proteomes" id="UP000594638">
    <property type="component" value="Unassembled WGS sequence"/>
</dbReference>
<organism evidence="2 3">
    <name type="scientific">Olea europaea subsp. europaea</name>
    <dbReference type="NCBI Taxonomy" id="158383"/>
    <lineage>
        <taxon>Eukaryota</taxon>
        <taxon>Viridiplantae</taxon>
        <taxon>Streptophyta</taxon>
        <taxon>Embryophyta</taxon>
        <taxon>Tracheophyta</taxon>
        <taxon>Spermatophyta</taxon>
        <taxon>Magnoliopsida</taxon>
        <taxon>eudicotyledons</taxon>
        <taxon>Gunneridae</taxon>
        <taxon>Pentapetalae</taxon>
        <taxon>asterids</taxon>
        <taxon>lamiids</taxon>
        <taxon>Lamiales</taxon>
        <taxon>Oleaceae</taxon>
        <taxon>Oleeae</taxon>
        <taxon>Olea</taxon>
    </lineage>
</organism>
<evidence type="ECO:0000313" key="2">
    <source>
        <dbReference type="EMBL" id="CAA2942815.1"/>
    </source>
</evidence>
<evidence type="ECO:0000256" key="1">
    <source>
        <dbReference type="SAM" id="MobiDB-lite"/>
    </source>
</evidence>
<name>A0A8S0PDL4_OLEEU</name>
<protein>
    <submittedName>
        <fullName evidence="2">Uncharacterized protein</fullName>
    </submittedName>
</protein>
<gene>
    <name evidence="2" type="ORF">OLEA9_A057730</name>
</gene>
<dbReference type="AlphaFoldDB" id="A0A8S0PDL4"/>